<dbReference type="Proteomes" id="UP000245629">
    <property type="component" value="Chromosome 2"/>
</dbReference>
<dbReference type="GO" id="GO:0000976">
    <property type="term" value="F:transcription cis-regulatory region binding"/>
    <property type="evidence" value="ECO:0007669"/>
    <property type="project" value="TreeGrafter"/>
</dbReference>
<dbReference type="PROSITE" id="PS50977">
    <property type="entry name" value="HTH_TETR_2"/>
    <property type="match status" value="1"/>
</dbReference>
<reference evidence="8" key="1">
    <citation type="submission" date="2018-05" db="EMBL/GenBank/DDBJ databases">
        <title>Azospirillum thermophila sp. nov., a novel isolated from hot spring.</title>
        <authorList>
            <person name="Zhao Z."/>
        </authorList>
    </citation>
    <scope>NUCLEOTIDE SEQUENCE [LARGE SCALE GENOMIC DNA]</scope>
    <source>
        <strain evidence="8">CFH 70021</strain>
    </source>
</reference>
<feature type="DNA-binding region" description="H-T-H motif" evidence="5">
    <location>
        <begin position="33"/>
        <end position="52"/>
    </location>
</feature>
<protein>
    <submittedName>
        <fullName evidence="7">TetR family transcriptional regulator</fullName>
    </submittedName>
</protein>
<feature type="domain" description="HTH tetR-type" evidence="6">
    <location>
        <begin position="10"/>
        <end position="70"/>
    </location>
</feature>
<dbReference type="InterPro" id="IPR009057">
    <property type="entry name" value="Homeodomain-like_sf"/>
</dbReference>
<evidence type="ECO:0000256" key="4">
    <source>
        <dbReference type="ARBA" id="ARBA00023163"/>
    </source>
</evidence>
<organism evidence="7 8">
    <name type="scientific">Azospirillum thermophilum</name>
    <dbReference type="NCBI Taxonomy" id="2202148"/>
    <lineage>
        <taxon>Bacteria</taxon>
        <taxon>Pseudomonadati</taxon>
        <taxon>Pseudomonadota</taxon>
        <taxon>Alphaproteobacteria</taxon>
        <taxon>Rhodospirillales</taxon>
        <taxon>Azospirillaceae</taxon>
        <taxon>Azospirillum</taxon>
    </lineage>
</organism>
<gene>
    <name evidence="7" type="ORF">DEW08_10570</name>
</gene>
<evidence type="ECO:0000256" key="5">
    <source>
        <dbReference type="PROSITE-ProRule" id="PRU00335"/>
    </source>
</evidence>
<keyword evidence="8" id="KW-1185">Reference proteome</keyword>
<evidence type="ECO:0000259" key="6">
    <source>
        <dbReference type="PROSITE" id="PS50977"/>
    </source>
</evidence>
<dbReference type="InterPro" id="IPR036271">
    <property type="entry name" value="Tet_transcr_reg_TetR-rel_C_sf"/>
</dbReference>
<evidence type="ECO:0000313" key="7">
    <source>
        <dbReference type="EMBL" id="AWK86626.1"/>
    </source>
</evidence>
<dbReference type="KEGG" id="azz:DEW08_10570"/>
<dbReference type="Gene3D" id="1.10.357.10">
    <property type="entry name" value="Tetracycline Repressor, domain 2"/>
    <property type="match status" value="1"/>
</dbReference>
<dbReference type="SUPFAM" id="SSF48498">
    <property type="entry name" value="Tetracyclin repressor-like, C-terminal domain"/>
    <property type="match status" value="1"/>
</dbReference>
<keyword evidence="3 5" id="KW-0238">DNA-binding</keyword>
<dbReference type="InterPro" id="IPR001647">
    <property type="entry name" value="HTH_TetR"/>
</dbReference>
<dbReference type="PANTHER" id="PTHR30055">
    <property type="entry name" value="HTH-TYPE TRANSCRIPTIONAL REGULATOR RUTR"/>
    <property type="match status" value="1"/>
</dbReference>
<evidence type="ECO:0000256" key="3">
    <source>
        <dbReference type="ARBA" id="ARBA00023125"/>
    </source>
</evidence>
<dbReference type="InterPro" id="IPR023772">
    <property type="entry name" value="DNA-bd_HTH_TetR-type_CS"/>
</dbReference>
<dbReference type="OrthoDB" id="9808189at2"/>
<keyword evidence="2" id="KW-0805">Transcription regulation</keyword>
<dbReference type="InterPro" id="IPR039538">
    <property type="entry name" value="BetI_C"/>
</dbReference>
<dbReference type="SUPFAM" id="SSF46689">
    <property type="entry name" value="Homeodomain-like"/>
    <property type="match status" value="1"/>
</dbReference>
<evidence type="ECO:0000256" key="2">
    <source>
        <dbReference type="ARBA" id="ARBA00023015"/>
    </source>
</evidence>
<keyword evidence="4" id="KW-0804">Transcription</keyword>
<dbReference type="Pfam" id="PF13977">
    <property type="entry name" value="TetR_C_6"/>
    <property type="match status" value="1"/>
</dbReference>
<dbReference type="PANTHER" id="PTHR30055:SF234">
    <property type="entry name" value="HTH-TYPE TRANSCRIPTIONAL REGULATOR BETI"/>
    <property type="match status" value="1"/>
</dbReference>
<dbReference type="InterPro" id="IPR050109">
    <property type="entry name" value="HTH-type_TetR-like_transc_reg"/>
</dbReference>
<dbReference type="GO" id="GO:0003700">
    <property type="term" value="F:DNA-binding transcription factor activity"/>
    <property type="evidence" value="ECO:0007669"/>
    <property type="project" value="TreeGrafter"/>
</dbReference>
<evidence type="ECO:0000313" key="8">
    <source>
        <dbReference type="Proteomes" id="UP000245629"/>
    </source>
</evidence>
<accession>A0A2S2CQ74</accession>
<keyword evidence="1" id="KW-0678">Repressor</keyword>
<dbReference type="PROSITE" id="PS01081">
    <property type="entry name" value="HTH_TETR_1"/>
    <property type="match status" value="1"/>
</dbReference>
<name>A0A2S2CQ74_9PROT</name>
<dbReference type="RefSeq" id="WP_109326941.1">
    <property type="nucleotide sequence ID" value="NZ_CP029353.1"/>
</dbReference>
<sequence>MRVVDPARHDERRRAILRAAARCIADKGFHAASTADIRTAAGVSTGTLFHYFPGKQAIAAAIVDLEGEEVRELLDGLAADVAAGGSALAALRHVLDAVVDHAADPANVRLALELAAEAARDSDLARHIARNDAALQEGMRALLATAAARREAGADPTLDVRAAAAWIGVLIDGFFNRAALDPGFRVGEQRAALHRLVASLIGSCSMGVR</sequence>
<dbReference type="PRINTS" id="PR00455">
    <property type="entry name" value="HTHTETR"/>
</dbReference>
<evidence type="ECO:0000256" key="1">
    <source>
        <dbReference type="ARBA" id="ARBA00022491"/>
    </source>
</evidence>
<dbReference type="EMBL" id="CP029353">
    <property type="protein sequence ID" value="AWK86626.1"/>
    <property type="molecule type" value="Genomic_DNA"/>
</dbReference>
<dbReference type="AlphaFoldDB" id="A0A2S2CQ74"/>
<proteinExistence type="predicted"/>
<dbReference type="Pfam" id="PF00440">
    <property type="entry name" value="TetR_N"/>
    <property type="match status" value="1"/>
</dbReference>